<dbReference type="EMBL" id="LO017727">
    <property type="protein sequence ID" value="CRH05639.1"/>
    <property type="molecule type" value="Genomic_DNA"/>
</dbReference>
<organism evidence="1">
    <name type="scientific">Magnetococcus massalia (strain MO-1)</name>
    <dbReference type="NCBI Taxonomy" id="451514"/>
    <lineage>
        <taxon>Bacteria</taxon>
        <taxon>Pseudomonadati</taxon>
        <taxon>Pseudomonadota</taxon>
        <taxon>Magnetococcia</taxon>
        <taxon>Magnetococcales</taxon>
        <taxon>Magnetococcaceae</taxon>
        <taxon>Magnetococcus</taxon>
    </lineage>
</organism>
<proteinExistence type="predicted"/>
<name>A0A1S7LHS4_MAGMO</name>
<reference evidence="1" key="1">
    <citation type="submission" date="2015-04" db="EMBL/GenBank/DDBJ databases">
        <authorList>
            <person name="Syromyatnikov M.Y."/>
            <person name="Popov V.N."/>
        </authorList>
    </citation>
    <scope>NUCLEOTIDE SEQUENCE</scope>
    <source>
        <strain evidence="1">MO-1</strain>
    </source>
</reference>
<evidence type="ECO:0000313" key="1">
    <source>
        <dbReference type="EMBL" id="CRH05639.1"/>
    </source>
</evidence>
<sequence>MHAASAVVVLKPEESRRLIGRAVAQLLSVQHAKARGRLVVVGGGTTRFVAESLTGEDPGLESYAVGWVKDGELGETPKEERGPGPHVWENGELSRVMPFDVIKRFTAGDVYIKGANAIDAEGHVGILMASPVGGTIGLAYPIIMARGCELIMAVSLAKQVPSVLKACELLGQQKGARTMGTPVGMMPIPRGTATVVTEIEAFEILYGLEATLVAAGGVGDCEGALIFHLKGEQGQVDRFFS</sequence>
<gene>
    <name evidence="1" type="ORF">MAGMO_1449</name>
</gene>
<dbReference type="AlphaFoldDB" id="A0A1S7LHS4"/>
<protein>
    <submittedName>
        <fullName evidence="1">Uncharacterized protein</fullName>
    </submittedName>
</protein>
<accession>A0A1S7LHS4</accession>